<feature type="signal peptide" evidence="8">
    <location>
        <begin position="1"/>
        <end position="27"/>
    </location>
</feature>
<dbReference type="PANTHER" id="PTHR40631:SF2">
    <property type="entry name" value="ALPHA-L-ARABINOFURANOSIDASE"/>
    <property type="match status" value="1"/>
</dbReference>
<dbReference type="PANTHER" id="PTHR40631">
    <property type="entry name" value="ALPHA-L-ARABINOFURANOSIDASE AXHA-2-RELATED"/>
    <property type="match status" value="1"/>
</dbReference>
<accession>A0A7W7Y6Y5</accession>
<evidence type="ECO:0000256" key="7">
    <source>
        <dbReference type="ARBA" id="ARBA00023295"/>
    </source>
</evidence>
<keyword evidence="6" id="KW-0378">Hydrolase</keyword>
<dbReference type="GO" id="GO:0005576">
    <property type="term" value="C:extracellular region"/>
    <property type="evidence" value="ECO:0007669"/>
    <property type="project" value="UniProtKB-SubCell"/>
</dbReference>
<dbReference type="GO" id="GO:0046373">
    <property type="term" value="P:L-arabinose metabolic process"/>
    <property type="evidence" value="ECO:0007669"/>
    <property type="project" value="InterPro"/>
</dbReference>
<dbReference type="AlphaFoldDB" id="A0A7W7Y6Y5"/>
<evidence type="ECO:0000256" key="2">
    <source>
        <dbReference type="ARBA" id="ARBA00004613"/>
    </source>
</evidence>
<dbReference type="SUPFAM" id="SSF75005">
    <property type="entry name" value="Arabinanase/levansucrase/invertase"/>
    <property type="match status" value="1"/>
</dbReference>
<proteinExistence type="predicted"/>
<dbReference type="EC" id="3.2.1.55" evidence="3"/>
<protein>
    <recommendedName>
        <fullName evidence="3">non-reducing end alpha-L-arabinofuranosidase</fullName>
        <ecNumber evidence="3">3.2.1.55</ecNumber>
    </recommendedName>
</protein>
<evidence type="ECO:0000313" key="10">
    <source>
        <dbReference type="Proteomes" id="UP000590740"/>
    </source>
</evidence>
<dbReference type="Gene3D" id="2.115.10.20">
    <property type="entry name" value="Glycosyl hydrolase domain, family 43"/>
    <property type="match status" value="1"/>
</dbReference>
<keyword evidence="7" id="KW-0326">Glycosidase</keyword>
<evidence type="ECO:0000313" key="9">
    <source>
        <dbReference type="EMBL" id="MBB5030734.1"/>
    </source>
</evidence>
<dbReference type="Proteomes" id="UP000590740">
    <property type="component" value="Unassembled WGS sequence"/>
</dbReference>
<comment type="catalytic activity">
    <reaction evidence="1">
        <text>Hydrolysis of terminal non-reducing alpha-L-arabinofuranoside residues in alpha-L-arabinosides.</text>
        <dbReference type="EC" id="3.2.1.55"/>
    </reaction>
</comment>
<organism evidence="9 10">
    <name type="scientific">Prosthecobacter vanneervenii</name>
    <dbReference type="NCBI Taxonomy" id="48466"/>
    <lineage>
        <taxon>Bacteria</taxon>
        <taxon>Pseudomonadati</taxon>
        <taxon>Verrucomicrobiota</taxon>
        <taxon>Verrucomicrobiia</taxon>
        <taxon>Verrucomicrobiales</taxon>
        <taxon>Verrucomicrobiaceae</taxon>
        <taxon>Prosthecobacter</taxon>
    </lineage>
</organism>
<dbReference type="InterPro" id="IPR023296">
    <property type="entry name" value="Glyco_hydro_beta-prop_sf"/>
</dbReference>
<dbReference type="Pfam" id="PF03664">
    <property type="entry name" value="Glyco_hydro_62"/>
    <property type="match status" value="1"/>
</dbReference>
<sequence length="334" mass="36819">MNASPSSLALSLLLPLAALFSTTTCPAQQPAMPHWSLGAPVLDLSQPSQGAPIKLLDPCAVRHDGRWHVFAGSMYFALDEFKPGGPSPQPVKLPVEGAFVPQVFFYSPKKQWHFIGQIADTSGRYPKSVPVLSTNENLSTPQGWSKPVILDVPPPETGDKPVKSWMDFYVICDDTKAHLFATGGGRMWRSETALEKYPNGWSKPVVALEGDFLYASHTYRLDMPGKPPRYWMNLTGAKKEADGRRLQYQQSYVAEKLEGPWHAELATAESPLAGWNNIRMQDGDWTGDIVHGEPLRTSIDEHMLLDPAFAGFIFHGGHGSSKTPCIGVLERIKP</sequence>
<evidence type="ECO:0000256" key="5">
    <source>
        <dbReference type="ARBA" id="ARBA00022729"/>
    </source>
</evidence>
<feature type="chain" id="PRO_5031398589" description="non-reducing end alpha-L-arabinofuranosidase" evidence="8">
    <location>
        <begin position="28"/>
        <end position="334"/>
    </location>
</feature>
<name>A0A7W7Y6Y5_9BACT</name>
<keyword evidence="10" id="KW-1185">Reference proteome</keyword>
<reference evidence="9 10" key="1">
    <citation type="submission" date="2020-08" db="EMBL/GenBank/DDBJ databases">
        <title>Genomic Encyclopedia of Type Strains, Phase IV (KMG-IV): sequencing the most valuable type-strain genomes for metagenomic binning, comparative biology and taxonomic classification.</title>
        <authorList>
            <person name="Goeker M."/>
        </authorList>
    </citation>
    <scope>NUCLEOTIDE SEQUENCE [LARGE SCALE GENOMIC DNA]</scope>
    <source>
        <strain evidence="9 10">DSM 12252</strain>
    </source>
</reference>
<gene>
    <name evidence="9" type="ORF">HNQ65_000288</name>
</gene>
<evidence type="ECO:0000256" key="8">
    <source>
        <dbReference type="SAM" id="SignalP"/>
    </source>
</evidence>
<dbReference type="GO" id="GO:0046556">
    <property type="term" value="F:alpha-L-arabinofuranosidase activity"/>
    <property type="evidence" value="ECO:0007669"/>
    <property type="project" value="UniProtKB-EC"/>
</dbReference>
<evidence type="ECO:0000256" key="6">
    <source>
        <dbReference type="ARBA" id="ARBA00022801"/>
    </source>
</evidence>
<evidence type="ECO:0000256" key="1">
    <source>
        <dbReference type="ARBA" id="ARBA00001462"/>
    </source>
</evidence>
<keyword evidence="5 8" id="KW-0732">Signal</keyword>
<dbReference type="RefSeq" id="WP_184337649.1">
    <property type="nucleotide sequence ID" value="NZ_JACHIG010000001.1"/>
</dbReference>
<comment type="subcellular location">
    <subcellularLocation>
        <location evidence="2">Secreted</location>
    </subcellularLocation>
</comment>
<keyword evidence="4" id="KW-0964">Secreted</keyword>
<evidence type="ECO:0000256" key="4">
    <source>
        <dbReference type="ARBA" id="ARBA00022525"/>
    </source>
</evidence>
<dbReference type="EMBL" id="JACHIG010000001">
    <property type="protein sequence ID" value="MBB5030734.1"/>
    <property type="molecule type" value="Genomic_DNA"/>
</dbReference>
<dbReference type="InterPro" id="IPR005193">
    <property type="entry name" value="GH62_arabinosidase"/>
</dbReference>
<comment type="caution">
    <text evidence="9">The sequence shown here is derived from an EMBL/GenBank/DDBJ whole genome shotgun (WGS) entry which is preliminary data.</text>
</comment>
<evidence type="ECO:0000256" key="3">
    <source>
        <dbReference type="ARBA" id="ARBA00012670"/>
    </source>
</evidence>